<feature type="region of interest" description="Disordered" evidence="3">
    <location>
        <begin position="328"/>
        <end position="349"/>
    </location>
</feature>
<dbReference type="Proteomes" id="UP001596091">
    <property type="component" value="Unassembled WGS sequence"/>
</dbReference>
<feature type="transmembrane region" description="Helical" evidence="4">
    <location>
        <begin position="234"/>
        <end position="251"/>
    </location>
</feature>
<feature type="transmembrane region" description="Helical" evidence="4">
    <location>
        <begin position="21"/>
        <end position="40"/>
    </location>
</feature>
<keyword evidence="4" id="KW-1133">Transmembrane helix</keyword>
<evidence type="ECO:0000256" key="2">
    <source>
        <dbReference type="RuleBase" id="RU003750"/>
    </source>
</evidence>
<evidence type="ECO:0000313" key="5">
    <source>
        <dbReference type="EMBL" id="MFC5862343.1"/>
    </source>
</evidence>
<dbReference type="RefSeq" id="WP_263338838.1">
    <property type="nucleotide sequence ID" value="NZ_JAGSYH010000004.1"/>
</dbReference>
<organism evidence="5 6">
    <name type="scientific">Acidicapsa dinghuensis</name>
    <dbReference type="NCBI Taxonomy" id="2218256"/>
    <lineage>
        <taxon>Bacteria</taxon>
        <taxon>Pseudomonadati</taxon>
        <taxon>Acidobacteriota</taxon>
        <taxon>Terriglobia</taxon>
        <taxon>Terriglobales</taxon>
        <taxon>Acidobacteriaceae</taxon>
        <taxon>Acidicapsa</taxon>
    </lineage>
</organism>
<feature type="transmembrane region" description="Helical" evidence="4">
    <location>
        <begin position="170"/>
        <end position="194"/>
    </location>
</feature>
<proteinExistence type="inferred from homology"/>
<feature type="transmembrane region" description="Helical" evidence="4">
    <location>
        <begin position="130"/>
        <end position="150"/>
    </location>
</feature>
<dbReference type="InterPro" id="IPR048254">
    <property type="entry name" value="CDP_ALCOHOL_P_TRANSF_CS"/>
</dbReference>
<dbReference type="InterPro" id="IPR043130">
    <property type="entry name" value="CDP-OH_PTrfase_TM_dom"/>
</dbReference>
<keyword evidence="4" id="KW-0812">Transmembrane</keyword>
<evidence type="ECO:0000256" key="3">
    <source>
        <dbReference type="SAM" id="MobiDB-lite"/>
    </source>
</evidence>
<comment type="caution">
    <text evidence="5">The sequence shown here is derived from an EMBL/GenBank/DDBJ whole genome shotgun (WGS) entry which is preliminary data.</text>
</comment>
<reference evidence="6" key="1">
    <citation type="journal article" date="2019" name="Int. J. Syst. Evol. Microbiol.">
        <title>The Global Catalogue of Microorganisms (GCM) 10K type strain sequencing project: providing services to taxonomists for standard genome sequencing and annotation.</title>
        <authorList>
            <consortium name="The Broad Institute Genomics Platform"/>
            <consortium name="The Broad Institute Genome Sequencing Center for Infectious Disease"/>
            <person name="Wu L."/>
            <person name="Ma J."/>
        </authorList>
    </citation>
    <scope>NUCLEOTIDE SEQUENCE [LARGE SCALE GENOMIC DNA]</scope>
    <source>
        <strain evidence="6">JCM 4087</strain>
    </source>
</reference>
<keyword evidence="1 2" id="KW-0808">Transferase</keyword>
<evidence type="ECO:0000256" key="4">
    <source>
        <dbReference type="SAM" id="Phobius"/>
    </source>
</evidence>
<sequence length="349" mass="38637">MNSPFVRLDKEQRAARVRRGMFLLPSLFTAGSIGAGYIAITQTLDSVNATGSVSAAQHLDWAAIAICIAIPFDSLDGRIARLTNTASDFGKELDSLADAITFGVAPSLLAFVWGFRGLSTDINPDLRRTLLQIGSFVCFLFLLCGVSRLARFNTSNNPKPRNPGRLDRKYFVGMPIPAAAGMIATTVHFCYGYPVPYGWFPLLWAGLVGLLGFLMVSTWRFWSGKEINLSSRQPFQLLVLLAIVLFIVFRFSSGALFILTLVYMFSGIWARAAYSWSRRRRQMPRSQGAGTVPAFASEYEQMVHNPGQEEDRDASSDVRHDEYTRSHGYLYGAPHADDSQPHSSNGDEI</sequence>
<evidence type="ECO:0000313" key="6">
    <source>
        <dbReference type="Proteomes" id="UP001596091"/>
    </source>
</evidence>
<feature type="transmembrane region" description="Helical" evidence="4">
    <location>
        <begin position="96"/>
        <end position="115"/>
    </location>
</feature>
<keyword evidence="4" id="KW-0472">Membrane</keyword>
<keyword evidence="6" id="KW-1185">Reference proteome</keyword>
<feature type="transmembrane region" description="Helical" evidence="4">
    <location>
        <begin position="55"/>
        <end position="75"/>
    </location>
</feature>
<protein>
    <submittedName>
        <fullName evidence="5">CDP-alcohol phosphatidyltransferase family protein</fullName>
    </submittedName>
</protein>
<gene>
    <name evidence="5" type="ORF">ACFPT7_08575</name>
</gene>
<comment type="similarity">
    <text evidence="2">Belongs to the CDP-alcohol phosphatidyltransferase class-I family.</text>
</comment>
<dbReference type="Pfam" id="PF01066">
    <property type="entry name" value="CDP-OH_P_transf"/>
    <property type="match status" value="1"/>
</dbReference>
<dbReference type="Gene3D" id="1.20.120.1760">
    <property type="match status" value="1"/>
</dbReference>
<feature type="transmembrane region" description="Helical" evidence="4">
    <location>
        <begin position="200"/>
        <end position="222"/>
    </location>
</feature>
<accession>A0ABW1EG54</accession>
<dbReference type="EMBL" id="JBHSPH010000002">
    <property type="protein sequence ID" value="MFC5862343.1"/>
    <property type="molecule type" value="Genomic_DNA"/>
</dbReference>
<evidence type="ECO:0000256" key="1">
    <source>
        <dbReference type="ARBA" id="ARBA00022679"/>
    </source>
</evidence>
<dbReference type="PROSITE" id="PS00379">
    <property type="entry name" value="CDP_ALCOHOL_P_TRANSF"/>
    <property type="match status" value="1"/>
</dbReference>
<name>A0ABW1EG54_9BACT</name>
<dbReference type="InterPro" id="IPR000462">
    <property type="entry name" value="CDP-OH_P_trans"/>
</dbReference>